<gene>
    <name evidence="1" type="ORF">LTR09_005183</name>
</gene>
<dbReference type="EMBL" id="JAWDJX010000014">
    <property type="protein sequence ID" value="KAK3053903.1"/>
    <property type="molecule type" value="Genomic_DNA"/>
</dbReference>
<keyword evidence="2" id="KW-1185">Reference proteome</keyword>
<comment type="caution">
    <text evidence="1">The sequence shown here is derived from an EMBL/GenBank/DDBJ whole genome shotgun (WGS) entry which is preliminary data.</text>
</comment>
<evidence type="ECO:0000313" key="1">
    <source>
        <dbReference type="EMBL" id="KAK3053903.1"/>
    </source>
</evidence>
<sequence length="572" mass="63907">MAPATFSQRATGSKNHTEQFTLIAQCRLVRERFQKIESKLKPLPPGPALPAAQVEQSVRTNHGEIHSLRTINRELSDTEQQMAQMPAEVGTLLATLEAALPVDDPERWNNIIRLRQCAWRFIDKTFSRQSPADFDGLKNYGPHNALHAPLLQANDSRGVAELQAIFNDNTKQSWGMDEVFAKFQHYQRTIKKSVDEIAALHEEIEELKVFAKQDKTEICNQKATIRGLQEAEDELRRKCFSLRRLATDTEAATNQVLGQLGCLLVAGSTGVGPDFRNNVLDDLALLADGAQSETRTILENDRCLDWDLAIVPPQLLRHPVDSNLPRRLWLYTCECYCNHGTLALIELLIHAMHSGVQLEQPQSAQLVLIAAVRMAQEGPDPDDDTNIRALCALRALEVVVRFRQPVNTQLAQSVCDGAAAILSDGNVLGHSLLRWLRGCLADSTVTTTLFDTIRQGAKFQLDAEGDSRGVLSDHQLRKSLIAESTGVLLLDYNSLTLSRYLHDEIIYSSGYKTLPFDVITFSSARRWRGGLSAKADPFVTVTSAAAHRWICDSLPNQVRDWVEKEMDLEEET</sequence>
<evidence type="ECO:0000313" key="2">
    <source>
        <dbReference type="Proteomes" id="UP001271007"/>
    </source>
</evidence>
<dbReference type="Proteomes" id="UP001271007">
    <property type="component" value="Unassembled WGS sequence"/>
</dbReference>
<reference evidence="1" key="1">
    <citation type="submission" date="2023-04" db="EMBL/GenBank/DDBJ databases">
        <title>Black Yeasts Isolated from many extreme environments.</title>
        <authorList>
            <person name="Coleine C."/>
            <person name="Stajich J.E."/>
            <person name="Selbmann L."/>
        </authorList>
    </citation>
    <scope>NUCLEOTIDE SEQUENCE</scope>
    <source>
        <strain evidence="1">CCFEE 5312</strain>
    </source>
</reference>
<name>A0AAJ0G902_9PEZI</name>
<organism evidence="1 2">
    <name type="scientific">Extremus antarcticus</name>
    <dbReference type="NCBI Taxonomy" id="702011"/>
    <lineage>
        <taxon>Eukaryota</taxon>
        <taxon>Fungi</taxon>
        <taxon>Dikarya</taxon>
        <taxon>Ascomycota</taxon>
        <taxon>Pezizomycotina</taxon>
        <taxon>Dothideomycetes</taxon>
        <taxon>Dothideomycetidae</taxon>
        <taxon>Mycosphaerellales</taxon>
        <taxon>Extremaceae</taxon>
        <taxon>Extremus</taxon>
    </lineage>
</organism>
<proteinExistence type="predicted"/>
<accession>A0AAJ0G902</accession>
<protein>
    <submittedName>
        <fullName evidence="1">Uncharacterized protein</fullName>
    </submittedName>
</protein>
<dbReference type="AlphaFoldDB" id="A0AAJ0G902"/>